<dbReference type="AlphaFoldDB" id="X0YE99"/>
<organism evidence="1">
    <name type="scientific">marine sediment metagenome</name>
    <dbReference type="NCBI Taxonomy" id="412755"/>
    <lineage>
        <taxon>unclassified sequences</taxon>
        <taxon>metagenomes</taxon>
        <taxon>ecological metagenomes</taxon>
    </lineage>
</organism>
<proteinExistence type="predicted"/>
<gene>
    <name evidence="1" type="ORF">S01H4_16250</name>
</gene>
<sequence length="188" mass="21309">MKTKAKTLILILLLTLSMASLINIRINLPTRVDLPQTKQENEELNPSLPITPEYKYHYENDFDYSTHTNESGYVVGLYGNADEWSQDPNDDIGLHLNYLNYWLPGSAFFISGILFVESCTTFKKQNDINLGAYIDWHIALNVLVELNLDINSIEITLMILGSAGVKELISIYDPSLSSQEGRFYIPNS</sequence>
<evidence type="ECO:0000313" key="1">
    <source>
        <dbReference type="EMBL" id="GAG54195.1"/>
    </source>
</evidence>
<accession>X0YE99</accession>
<reference evidence="1" key="1">
    <citation type="journal article" date="2014" name="Front. Microbiol.">
        <title>High frequency of phylogenetically diverse reductive dehalogenase-homologous genes in deep subseafloor sedimentary metagenomes.</title>
        <authorList>
            <person name="Kawai M."/>
            <person name="Futagami T."/>
            <person name="Toyoda A."/>
            <person name="Takaki Y."/>
            <person name="Nishi S."/>
            <person name="Hori S."/>
            <person name="Arai W."/>
            <person name="Tsubouchi T."/>
            <person name="Morono Y."/>
            <person name="Uchiyama I."/>
            <person name="Ito T."/>
            <person name="Fujiyama A."/>
            <person name="Inagaki F."/>
            <person name="Takami H."/>
        </authorList>
    </citation>
    <scope>NUCLEOTIDE SEQUENCE</scope>
    <source>
        <strain evidence="1">Expedition CK06-06</strain>
    </source>
</reference>
<comment type="caution">
    <text evidence="1">The sequence shown here is derived from an EMBL/GenBank/DDBJ whole genome shotgun (WGS) entry which is preliminary data.</text>
</comment>
<name>X0YE99_9ZZZZ</name>
<dbReference type="EMBL" id="BART01007117">
    <property type="protein sequence ID" value="GAG54195.1"/>
    <property type="molecule type" value="Genomic_DNA"/>
</dbReference>
<protein>
    <submittedName>
        <fullName evidence="1">Uncharacterized protein</fullName>
    </submittedName>
</protein>